<accession>A0A1M6GXQ5</accession>
<protein>
    <submittedName>
        <fullName evidence="1">Uncharacterized protein</fullName>
    </submittedName>
</protein>
<dbReference type="EMBL" id="FQYX01000012">
    <property type="protein sequence ID" value="SHJ14733.1"/>
    <property type="molecule type" value="Genomic_DNA"/>
</dbReference>
<name>A0A1M6GXQ5_9FLAO</name>
<dbReference type="AlphaFoldDB" id="A0A1M6GXQ5"/>
<keyword evidence="2" id="KW-1185">Reference proteome</keyword>
<proteinExistence type="predicted"/>
<dbReference type="Proteomes" id="UP000184231">
    <property type="component" value="Unassembled WGS sequence"/>
</dbReference>
<dbReference type="STRING" id="558155.SAMN04487911_11242"/>
<evidence type="ECO:0000313" key="1">
    <source>
        <dbReference type="EMBL" id="SHJ14733.1"/>
    </source>
</evidence>
<sequence>MFVGILMLIKPFWPVAEYAVNYDYIVENLCENRDKPLLNCDGKCYLAKQLAKESEGSEENPFEANPSKLEIQFITSFESVFNFGLENYNDTAQDNFKSTPNLFSREFLTDIAKPPEGV</sequence>
<organism evidence="1 2">
    <name type="scientific">Arenibacter nanhaiticus</name>
    <dbReference type="NCBI Taxonomy" id="558155"/>
    <lineage>
        <taxon>Bacteria</taxon>
        <taxon>Pseudomonadati</taxon>
        <taxon>Bacteroidota</taxon>
        <taxon>Flavobacteriia</taxon>
        <taxon>Flavobacteriales</taxon>
        <taxon>Flavobacteriaceae</taxon>
        <taxon>Arenibacter</taxon>
    </lineage>
</organism>
<evidence type="ECO:0000313" key="2">
    <source>
        <dbReference type="Proteomes" id="UP000184231"/>
    </source>
</evidence>
<gene>
    <name evidence="1" type="ORF">SAMN04487911_11242</name>
</gene>
<reference evidence="1 2" key="1">
    <citation type="submission" date="2016-11" db="EMBL/GenBank/DDBJ databases">
        <authorList>
            <person name="Jaros S."/>
            <person name="Januszkiewicz K."/>
            <person name="Wedrychowicz H."/>
        </authorList>
    </citation>
    <scope>NUCLEOTIDE SEQUENCE [LARGE SCALE GENOMIC DNA]</scope>
    <source>
        <strain evidence="1 2">CGMCC 1.8863</strain>
    </source>
</reference>